<dbReference type="EMBL" id="CP144913">
    <property type="protein sequence ID" value="WXB75151.1"/>
    <property type="molecule type" value="Genomic_DNA"/>
</dbReference>
<name>A0ABZ2MDN6_9MICO</name>
<dbReference type="Proteomes" id="UP001382727">
    <property type="component" value="Chromosome"/>
</dbReference>
<accession>A0ABZ2MDN6</accession>
<reference evidence="1 2" key="1">
    <citation type="submission" date="2024-02" db="EMBL/GenBank/DDBJ databases">
        <title>Janibacter sp. nov., isolated from gut of marine sandworm.</title>
        <authorList>
            <person name="Kim B."/>
            <person name="Jun M.O."/>
            <person name="Shin N.-R."/>
        </authorList>
    </citation>
    <scope>NUCLEOTIDE SEQUENCE [LARGE SCALE GENOMIC DNA]</scope>
    <source>
        <strain evidence="1 2">A1S7</strain>
    </source>
</reference>
<evidence type="ECO:0000313" key="1">
    <source>
        <dbReference type="EMBL" id="WXB75151.1"/>
    </source>
</evidence>
<proteinExistence type="predicted"/>
<sequence length="314" mass="32515">MTRWSISDLTIVRERIVFHSASATTRRLSAVLVAGAMTIAVAPQPAASVEIEPTDHRAVVERALESESVSPKMGKSQDDAPLFEATGETISLEASLPVTAPANRETFATRDALIAVLEDGESTASFGLPTGNAQVLDDGSVLLKRSQGQSTSGASPDEGKVTQTARLDAPWAIDANGERLRTWYSISGSELIQHVDTDGAEFPIAADPRLTYGWGVYLNITGAEAKAIATAIIGAGGAAAVATCSGLGKLPTAVTKVAALACTAIGAPTLKAVYSSIVSLWRSGGSASSSTCYQRRIVGTSTGWYTVALSNCLG</sequence>
<gene>
    <name evidence="1" type="ORF">V1351_09235</name>
</gene>
<keyword evidence="2" id="KW-1185">Reference proteome</keyword>
<evidence type="ECO:0000313" key="2">
    <source>
        <dbReference type="Proteomes" id="UP001382727"/>
    </source>
</evidence>
<organism evidence="1 2">
    <name type="scientific">Janibacter alittae</name>
    <dbReference type="NCBI Taxonomy" id="3115209"/>
    <lineage>
        <taxon>Bacteria</taxon>
        <taxon>Bacillati</taxon>
        <taxon>Actinomycetota</taxon>
        <taxon>Actinomycetes</taxon>
        <taxon>Micrococcales</taxon>
        <taxon>Intrasporangiaceae</taxon>
        <taxon>Janibacter</taxon>
    </lineage>
</organism>
<protein>
    <submittedName>
        <fullName evidence="1">Uncharacterized protein</fullName>
    </submittedName>
</protein>
<dbReference type="RefSeq" id="WP_338747864.1">
    <property type="nucleotide sequence ID" value="NZ_CP144913.1"/>
</dbReference>